<feature type="domain" description="Glycosyltransferase family 28 N-terminal" evidence="11">
    <location>
        <begin position="10"/>
        <end position="147"/>
    </location>
</feature>
<evidence type="ECO:0000256" key="8">
    <source>
        <dbReference type="ARBA" id="ARBA00023306"/>
    </source>
</evidence>
<reference evidence="13 14" key="1">
    <citation type="submission" date="2018-10" db="EMBL/GenBank/DDBJ databases">
        <title>Genomic Encyclopedia of Type Strains, Phase IV (KMG-IV): sequencing the most valuable type-strain genomes for metagenomic binning, comparative biology and taxonomic classification.</title>
        <authorList>
            <person name="Goeker M."/>
        </authorList>
    </citation>
    <scope>NUCLEOTIDE SEQUENCE [LARGE SCALE GENOMIC DNA]</scope>
    <source>
        <strain evidence="13 14">DSM 25080</strain>
    </source>
</reference>
<comment type="catalytic activity">
    <reaction evidence="10">
        <text>di-trans,octa-cis-undecaprenyl diphospho-N-acetyl-alpha-D-muramoyl-L-alanyl-D-glutamyl-meso-2,6-diaminopimeloyl-D-alanyl-D-alanine + UDP-N-acetyl-alpha-D-glucosamine = di-trans,octa-cis-undecaprenyl diphospho-[N-acetyl-alpha-D-glucosaminyl-(1-&gt;4)]-N-acetyl-alpha-D-muramoyl-L-alanyl-D-glutamyl-meso-2,6-diaminopimeloyl-D-alanyl-D-alanine + UDP + H(+)</text>
        <dbReference type="Rhea" id="RHEA:31227"/>
        <dbReference type="ChEBI" id="CHEBI:15378"/>
        <dbReference type="ChEBI" id="CHEBI:57705"/>
        <dbReference type="ChEBI" id="CHEBI:58223"/>
        <dbReference type="ChEBI" id="CHEBI:61387"/>
        <dbReference type="ChEBI" id="CHEBI:61388"/>
        <dbReference type="EC" id="2.4.1.227"/>
    </reaction>
</comment>
<dbReference type="GO" id="GO:0008360">
    <property type="term" value="P:regulation of cell shape"/>
    <property type="evidence" value="ECO:0007669"/>
    <property type="project" value="UniProtKB-KW"/>
</dbReference>
<dbReference type="InterPro" id="IPR004276">
    <property type="entry name" value="GlycoTrans_28_N"/>
</dbReference>
<comment type="function">
    <text evidence="10">Cell wall formation. Catalyzes the transfer of a GlcNAc subunit on undecaprenyl-pyrophosphoryl-MurNAc-pentapeptide (lipid intermediate I) to form undecaprenyl-pyrophosphoryl-MurNAc-(pentapeptide)GlcNAc (lipid intermediate II).</text>
</comment>
<dbReference type="UniPathway" id="UPA00219"/>
<dbReference type="GO" id="GO:0005886">
    <property type="term" value="C:plasma membrane"/>
    <property type="evidence" value="ECO:0007669"/>
    <property type="project" value="UniProtKB-SubCell"/>
</dbReference>
<comment type="pathway">
    <text evidence="10">Cell wall biogenesis; peptidoglycan biosynthesis.</text>
</comment>
<feature type="domain" description="Glycosyl transferase family 28 C-terminal" evidence="12">
    <location>
        <begin position="185"/>
        <end position="346"/>
    </location>
</feature>
<evidence type="ECO:0000256" key="4">
    <source>
        <dbReference type="ARBA" id="ARBA00022679"/>
    </source>
</evidence>
<proteinExistence type="inferred from homology"/>
<dbReference type="GO" id="GO:0005975">
    <property type="term" value="P:carbohydrate metabolic process"/>
    <property type="evidence" value="ECO:0007669"/>
    <property type="project" value="InterPro"/>
</dbReference>
<keyword evidence="8 10" id="KW-0131">Cell cycle</keyword>
<feature type="binding site" evidence="10">
    <location>
        <begin position="263"/>
        <end position="268"/>
    </location>
    <ligand>
        <name>UDP-N-acetyl-alpha-D-glucosamine</name>
        <dbReference type="ChEBI" id="CHEBI:57705"/>
    </ligand>
</feature>
<keyword evidence="6 10" id="KW-0573">Peptidoglycan synthesis</keyword>
<keyword evidence="4 10" id="KW-0808">Transferase</keyword>
<evidence type="ECO:0000256" key="10">
    <source>
        <dbReference type="HAMAP-Rule" id="MF_00033"/>
    </source>
</evidence>
<dbReference type="RefSeq" id="WP_121876578.1">
    <property type="nucleotide sequence ID" value="NZ_REFJ01000002.1"/>
</dbReference>
<dbReference type="GO" id="GO:0051991">
    <property type="term" value="F:UDP-N-acetyl-D-glucosamine:N-acetylmuramoyl-L-alanyl-D-glutamyl-meso-2,6-diaminopimelyl-D-alanyl-D-alanine-diphosphoundecaprenol 4-beta-N-acetylglucosaminlytransferase activity"/>
    <property type="evidence" value="ECO:0007669"/>
    <property type="project" value="RHEA"/>
</dbReference>
<dbReference type="GO" id="GO:0009252">
    <property type="term" value="P:peptidoglycan biosynthetic process"/>
    <property type="evidence" value="ECO:0007669"/>
    <property type="project" value="UniProtKB-UniRule"/>
</dbReference>
<dbReference type="EC" id="2.4.1.227" evidence="10"/>
<comment type="caution">
    <text evidence="13">The sequence shown here is derived from an EMBL/GenBank/DDBJ whole genome shotgun (WGS) entry which is preliminary data.</text>
</comment>
<evidence type="ECO:0000256" key="3">
    <source>
        <dbReference type="ARBA" id="ARBA00022676"/>
    </source>
</evidence>
<accession>A0A3M0AA54</accession>
<dbReference type="CDD" id="cd03785">
    <property type="entry name" value="GT28_MurG"/>
    <property type="match status" value="1"/>
</dbReference>
<dbReference type="Gene3D" id="3.40.50.2000">
    <property type="entry name" value="Glycogen Phosphorylase B"/>
    <property type="match status" value="2"/>
</dbReference>
<comment type="similarity">
    <text evidence="10">Belongs to the glycosyltransferase 28 family. MurG subfamily.</text>
</comment>
<dbReference type="HAMAP" id="MF_00033">
    <property type="entry name" value="MurG"/>
    <property type="match status" value="1"/>
</dbReference>
<sequence>MKQTGQAATILLMAGGTGGHVVPALAVAAELINRGYHVEWLGSEHGIESTLVPKQGIRLHKFPVVGLRGKNPLRLLKSLFALMVSIYSAYRLLGGLKPVAVVGMGGFASGPGAVAAKLRGIPIVIHEQNAVAGTTNRALARLAAKVLAAFENDLPAIVIGNPVPDSVAAIDAQPSSLVGINARMLVMGGSLGALALNEMIPQALAKLPASRRPTIVHQCGRGRVAETNASYQQLGIEAEVVEFIDDVAASYVASDFIVCRSGALTVSEVACAGLPAILVPFPYAIDDHQTANANVLAAAGAAELLQQRDWSEDGLATSIDELTNNPSLRAQRSEAAKSVAIRDAAVRAVDIIESLK</sequence>
<feature type="binding site" evidence="10">
    <location>
        <begin position="17"/>
        <end position="19"/>
    </location>
    <ligand>
        <name>UDP-N-acetyl-alpha-D-glucosamine</name>
        <dbReference type="ChEBI" id="CHEBI:57705"/>
    </ligand>
</feature>
<dbReference type="Pfam" id="PF04101">
    <property type="entry name" value="Glyco_tran_28_C"/>
    <property type="match status" value="1"/>
</dbReference>
<evidence type="ECO:0000256" key="6">
    <source>
        <dbReference type="ARBA" id="ARBA00022984"/>
    </source>
</evidence>
<keyword evidence="7 10" id="KW-0472">Membrane</keyword>
<evidence type="ECO:0000256" key="7">
    <source>
        <dbReference type="ARBA" id="ARBA00023136"/>
    </source>
</evidence>
<name>A0A3M0AA54_9GAMM</name>
<dbReference type="InterPro" id="IPR007235">
    <property type="entry name" value="Glyco_trans_28_C"/>
</dbReference>
<keyword evidence="2 10" id="KW-0132">Cell division</keyword>
<evidence type="ECO:0000256" key="5">
    <source>
        <dbReference type="ARBA" id="ARBA00022960"/>
    </source>
</evidence>
<feature type="binding site" evidence="10">
    <location>
        <position position="289"/>
    </location>
    <ligand>
        <name>UDP-N-acetyl-alpha-D-glucosamine</name>
        <dbReference type="ChEBI" id="CHEBI:57705"/>
    </ligand>
</feature>
<comment type="subcellular location">
    <subcellularLocation>
        <location evidence="10">Cell membrane</location>
        <topology evidence="10">Peripheral membrane protein</topology>
        <orientation evidence="10">Cytoplasmic side</orientation>
    </subcellularLocation>
</comment>
<dbReference type="Proteomes" id="UP000267187">
    <property type="component" value="Unassembled WGS sequence"/>
</dbReference>
<organism evidence="13 14">
    <name type="scientific">Umboniibacter marinipuniceus</name>
    <dbReference type="NCBI Taxonomy" id="569599"/>
    <lineage>
        <taxon>Bacteria</taxon>
        <taxon>Pseudomonadati</taxon>
        <taxon>Pseudomonadota</taxon>
        <taxon>Gammaproteobacteria</taxon>
        <taxon>Cellvibrionales</taxon>
        <taxon>Cellvibrionaceae</taxon>
        <taxon>Umboniibacter</taxon>
    </lineage>
</organism>
<keyword evidence="5 10" id="KW-0133">Cell shape</keyword>
<keyword evidence="1 10" id="KW-1003">Cell membrane</keyword>
<evidence type="ECO:0000256" key="9">
    <source>
        <dbReference type="ARBA" id="ARBA00023316"/>
    </source>
</evidence>
<dbReference type="PANTHER" id="PTHR21015">
    <property type="entry name" value="UDP-N-ACETYLGLUCOSAMINE--N-ACETYLMURAMYL-(PENTAPEPTIDE) PYROPHOSPHORYL-UNDECAPRENOL N-ACETYLGLUCOSAMINE TRANSFERASE 1"/>
    <property type="match status" value="1"/>
</dbReference>
<protein>
    <recommendedName>
        <fullName evidence="10">UDP-N-acetylglucosamine--N-acetylmuramyl-(pentapeptide) pyrophosphoryl-undecaprenol N-acetylglucosamine transferase</fullName>
        <ecNumber evidence="10">2.4.1.227</ecNumber>
    </recommendedName>
    <alternativeName>
        <fullName evidence="10">Undecaprenyl-PP-MurNAc-pentapeptide-UDPGlcNAc GlcNAc transferase</fullName>
    </alternativeName>
</protein>
<dbReference type="GO" id="GO:0050511">
    <property type="term" value="F:undecaprenyldiphospho-muramoylpentapeptide beta-N-acetylglucosaminyltransferase activity"/>
    <property type="evidence" value="ECO:0007669"/>
    <property type="project" value="UniProtKB-UniRule"/>
</dbReference>
<evidence type="ECO:0000313" key="14">
    <source>
        <dbReference type="Proteomes" id="UP000267187"/>
    </source>
</evidence>
<keyword evidence="9 10" id="KW-0961">Cell wall biogenesis/degradation</keyword>
<dbReference type="EMBL" id="REFJ01000002">
    <property type="protein sequence ID" value="RMA81437.1"/>
    <property type="molecule type" value="Genomic_DNA"/>
</dbReference>
<feature type="binding site" evidence="10">
    <location>
        <position position="244"/>
    </location>
    <ligand>
        <name>UDP-N-acetyl-alpha-D-glucosamine</name>
        <dbReference type="ChEBI" id="CHEBI:57705"/>
    </ligand>
</feature>
<dbReference type="GO" id="GO:0071555">
    <property type="term" value="P:cell wall organization"/>
    <property type="evidence" value="ECO:0007669"/>
    <property type="project" value="UniProtKB-KW"/>
</dbReference>
<gene>
    <name evidence="10" type="primary">murG</name>
    <name evidence="13" type="ORF">DFR27_1257</name>
</gene>
<evidence type="ECO:0000259" key="11">
    <source>
        <dbReference type="Pfam" id="PF03033"/>
    </source>
</evidence>
<dbReference type="GO" id="GO:0051301">
    <property type="term" value="P:cell division"/>
    <property type="evidence" value="ECO:0007669"/>
    <property type="project" value="UniProtKB-KW"/>
</dbReference>
<dbReference type="SUPFAM" id="SSF53756">
    <property type="entry name" value="UDP-Glycosyltransferase/glycogen phosphorylase"/>
    <property type="match status" value="1"/>
</dbReference>
<keyword evidence="14" id="KW-1185">Reference proteome</keyword>
<evidence type="ECO:0000256" key="1">
    <source>
        <dbReference type="ARBA" id="ARBA00022475"/>
    </source>
</evidence>
<comment type="caution">
    <text evidence="10">Lacks conserved residue(s) required for the propagation of feature annotation.</text>
</comment>
<keyword evidence="3 10" id="KW-0328">Glycosyltransferase</keyword>
<feature type="binding site" evidence="10">
    <location>
        <position position="190"/>
    </location>
    <ligand>
        <name>UDP-N-acetyl-alpha-D-glucosamine</name>
        <dbReference type="ChEBI" id="CHEBI:57705"/>
    </ligand>
</feature>
<dbReference type="OrthoDB" id="9808936at2"/>
<evidence type="ECO:0000259" key="12">
    <source>
        <dbReference type="Pfam" id="PF04101"/>
    </source>
</evidence>
<dbReference type="InterPro" id="IPR006009">
    <property type="entry name" value="GlcNAc_MurG"/>
</dbReference>
<dbReference type="PANTHER" id="PTHR21015:SF22">
    <property type="entry name" value="GLYCOSYLTRANSFERASE"/>
    <property type="match status" value="1"/>
</dbReference>
<evidence type="ECO:0000313" key="13">
    <source>
        <dbReference type="EMBL" id="RMA81437.1"/>
    </source>
</evidence>
<feature type="binding site" evidence="10">
    <location>
        <position position="129"/>
    </location>
    <ligand>
        <name>UDP-N-acetyl-alpha-D-glucosamine</name>
        <dbReference type="ChEBI" id="CHEBI:57705"/>
    </ligand>
</feature>
<dbReference type="NCBIfam" id="TIGR01133">
    <property type="entry name" value="murG"/>
    <property type="match status" value="1"/>
</dbReference>
<dbReference type="AlphaFoldDB" id="A0A3M0AA54"/>
<dbReference type="Pfam" id="PF03033">
    <property type="entry name" value="Glyco_transf_28"/>
    <property type="match status" value="1"/>
</dbReference>
<evidence type="ECO:0000256" key="2">
    <source>
        <dbReference type="ARBA" id="ARBA00022618"/>
    </source>
</evidence>